<dbReference type="EMBL" id="LAZR01024234">
    <property type="protein sequence ID" value="KKL75848.1"/>
    <property type="molecule type" value="Genomic_DNA"/>
</dbReference>
<accession>A0A0F9EP33</accession>
<name>A0A0F9EP33_9ZZZZ</name>
<dbReference type="AlphaFoldDB" id="A0A0F9EP33"/>
<organism evidence="1">
    <name type="scientific">marine sediment metagenome</name>
    <dbReference type="NCBI Taxonomy" id="412755"/>
    <lineage>
        <taxon>unclassified sequences</taxon>
        <taxon>metagenomes</taxon>
        <taxon>ecological metagenomes</taxon>
    </lineage>
</organism>
<reference evidence="1" key="1">
    <citation type="journal article" date="2015" name="Nature">
        <title>Complex archaea that bridge the gap between prokaryotes and eukaryotes.</title>
        <authorList>
            <person name="Spang A."/>
            <person name="Saw J.H."/>
            <person name="Jorgensen S.L."/>
            <person name="Zaremba-Niedzwiedzka K."/>
            <person name="Martijn J."/>
            <person name="Lind A.E."/>
            <person name="van Eijk R."/>
            <person name="Schleper C."/>
            <person name="Guy L."/>
            <person name="Ettema T.J."/>
        </authorList>
    </citation>
    <scope>NUCLEOTIDE SEQUENCE</scope>
</reference>
<evidence type="ECO:0000313" key="1">
    <source>
        <dbReference type="EMBL" id="KKL75848.1"/>
    </source>
</evidence>
<comment type="caution">
    <text evidence="1">The sequence shown here is derived from an EMBL/GenBank/DDBJ whole genome shotgun (WGS) entry which is preliminary data.</text>
</comment>
<protein>
    <submittedName>
        <fullName evidence="1">Uncharacterized protein</fullName>
    </submittedName>
</protein>
<proteinExistence type="predicted"/>
<gene>
    <name evidence="1" type="ORF">LCGC14_2050800</name>
</gene>
<sequence length="72" mass="8281">MGGKARQQALKNNQCIRWVQKLRESDDTYDGGSMERDGPLAVACLYLTKRDAESWCYPRYKVVRVIITVEEA</sequence>